<dbReference type="RefSeq" id="WP_037013044.1">
    <property type="nucleotide sequence ID" value="NZ_FZOM01000001.1"/>
</dbReference>
<dbReference type="EMBL" id="JADTFC010000040">
    <property type="protein sequence ID" value="MBG6289023.1"/>
    <property type="molecule type" value="Genomic_DNA"/>
</dbReference>
<evidence type="ECO:0000259" key="1">
    <source>
        <dbReference type="Pfam" id="PF12680"/>
    </source>
</evidence>
<dbReference type="SUPFAM" id="SSF54427">
    <property type="entry name" value="NTF2-like"/>
    <property type="match status" value="1"/>
</dbReference>
<proteinExistence type="predicted"/>
<dbReference type="Gene3D" id="3.10.450.50">
    <property type="match status" value="1"/>
</dbReference>
<organism evidence="2 3">
    <name type="scientific">Pseudomonas nitroreducens</name>
    <dbReference type="NCBI Taxonomy" id="46680"/>
    <lineage>
        <taxon>Bacteria</taxon>
        <taxon>Pseudomonadati</taxon>
        <taxon>Pseudomonadota</taxon>
        <taxon>Gammaproteobacteria</taxon>
        <taxon>Pseudomonadales</taxon>
        <taxon>Pseudomonadaceae</taxon>
        <taxon>Pseudomonas</taxon>
    </lineage>
</organism>
<dbReference type="Proteomes" id="UP000608450">
    <property type="component" value="Unassembled WGS sequence"/>
</dbReference>
<evidence type="ECO:0000313" key="3">
    <source>
        <dbReference type="Proteomes" id="UP000608450"/>
    </source>
</evidence>
<gene>
    <name evidence="2" type="ORF">I5I61_16350</name>
</gene>
<reference evidence="2 3" key="1">
    <citation type="submission" date="2020-11" db="EMBL/GenBank/DDBJ databases">
        <title>Enhanced detection system for hospital associated transmission using whole genome sequencing surveillance.</title>
        <authorList>
            <person name="Harrison L.H."/>
            <person name="Van Tyne D."/>
            <person name="Marsh J.W."/>
            <person name="Griffith M.P."/>
            <person name="Snyder D.J."/>
            <person name="Cooper V.S."/>
            <person name="Mustapha M."/>
        </authorList>
    </citation>
    <scope>NUCLEOTIDE SEQUENCE [LARGE SCALE GENOMIC DNA]</scope>
    <source>
        <strain evidence="2 3">PSA00705</strain>
    </source>
</reference>
<accession>A0ABS0KM39</accession>
<keyword evidence="3" id="KW-1185">Reference proteome</keyword>
<name>A0ABS0KM39_PSENT</name>
<dbReference type="InterPro" id="IPR037401">
    <property type="entry name" value="SnoaL-like"/>
</dbReference>
<sequence length="161" mass="17935">MAHPNAQLIERFYQAFQRRDGEAMAACYSADVQFSDPVFTDLHGAEAGDMWRMLTARAQDFSLTYEGVEADGQRGSARWVASYTFTQTGRKVTNHIRAHFHFRDGLICQHVDSFDLWKWSRQALGAKGVLLGWAPPVQAAIRAQAAKGLSAYRAQRAAKAG</sequence>
<dbReference type="InterPro" id="IPR032710">
    <property type="entry name" value="NTF2-like_dom_sf"/>
</dbReference>
<protein>
    <submittedName>
        <fullName evidence="2">Nuclear transport factor 2 family protein</fullName>
    </submittedName>
</protein>
<feature type="domain" description="SnoaL-like" evidence="1">
    <location>
        <begin position="9"/>
        <end position="110"/>
    </location>
</feature>
<evidence type="ECO:0000313" key="2">
    <source>
        <dbReference type="EMBL" id="MBG6289023.1"/>
    </source>
</evidence>
<dbReference type="Pfam" id="PF12680">
    <property type="entry name" value="SnoaL_2"/>
    <property type="match status" value="1"/>
</dbReference>
<comment type="caution">
    <text evidence="2">The sequence shown here is derived from an EMBL/GenBank/DDBJ whole genome shotgun (WGS) entry which is preliminary data.</text>
</comment>